<dbReference type="InterPro" id="IPR051599">
    <property type="entry name" value="Cell_Envelope_Assoc"/>
</dbReference>
<evidence type="ECO:0000313" key="2">
    <source>
        <dbReference type="EMBL" id="GAA5137960.1"/>
    </source>
</evidence>
<keyword evidence="3" id="KW-1185">Reference proteome</keyword>
<dbReference type="RefSeq" id="WP_345735833.1">
    <property type="nucleotide sequence ID" value="NZ_BAABIA010000003.1"/>
</dbReference>
<organism evidence="2 3">
    <name type="scientific">Prosthecobacter algae</name>
    <dbReference type="NCBI Taxonomy" id="1144682"/>
    <lineage>
        <taxon>Bacteria</taxon>
        <taxon>Pseudomonadati</taxon>
        <taxon>Verrucomicrobiota</taxon>
        <taxon>Verrucomicrobiia</taxon>
        <taxon>Verrucomicrobiales</taxon>
        <taxon>Verrucomicrobiaceae</taxon>
        <taxon>Prosthecobacter</taxon>
    </lineage>
</organism>
<dbReference type="Proteomes" id="UP001499852">
    <property type="component" value="Unassembled WGS sequence"/>
</dbReference>
<dbReference type="CDD" id="cd06259">
    <property type="entry name" value="YdcF-like"/>
    <property type="match status" value="1"/>
</dbReference>
<sequence length="195" mass="21306">MRKRLFRIGTGIGLLLLLLGVLLGATIISHPQTVTTGRYDCAIVLGAAVDGTTPSPVFQSRIDHAVTLFKTGIVSHLLFTGGSSDGDEIPESEAGKHSAMSQGIPASVIFTEDRSKTTMQNLAEAQKVMTLQRFKTAVIISDPYHLYRASRMAAEMQITAITSATPTTRYVTLKTQIPFLLREIYFTIHYSLFGQ</sequence>
<dbReference type="EMBL" id="BAABIA010000003">
    <property type="protein sequence ID" value="GAA5137960.1"/>
    <property type="molecule type" value="Genomic_DNA"/>
</dbReference>
<protein>
    <recommendedName>
        <fullName evidence="1">DUF218 domain-containing protein</fullName>
    </recommendedName>
</protein>
<dbReference type="Gene3D" id="3.40.50.620">
    <property type="entry name" value="HUPs"/>
    <property type="match status" value="1"/>
</dbReference>
<dbReference type="InterPro" id="IPR003848">
    <property type="entry name" value="DUF218"/>
</dbReference>
<reference evidence="3" key="1">
    <citation type="journal article" date="2019" name="Int. J. Syst. Evol. Microbiol.">
        <title>The Global Catalogue of Microorganisms (GCM) 10K type strain sequencing project: providing services to taxonomists for standard genome sequencing and annotation.</title>
        <authorList>
            <consortium name="The Broad Institute Genomics Platform"/>
            <consortium name="The Broad Institute Genome Sequencing Center for Infectious Disease"/>
            <person name="Wu L."/>
            <person name="Ma J."/>
        </authorList>
    </citation>
    <scope>NUCLEOTIDE SEQUENCE [LARGE SCALE GENOMIC DNA]</scope>
    <source>
        <strain evidence="3">JCM 18053</strain>
    </source>
</reference>
<dbReference type="Pfam" id="PF02698">
    <property type="entry name" value="DUF218"/>
    <property type="match status" value="1"/>
</dbReference>
<gene>
    <name evidence="2" type="ORF">GCM10023213_15810</name>
</gene>
<proteinExistence type="predicted"/>
<dbReference type="PANTHER" id="PTHR30336">
    <property type="entry name" value="INNER MEMBRANE PROTEIN, PROBABLE PERMEASE"/>
    <property type="match status" value="1"/>
</dbReference>
<feature type="domain" description="DUF218" evidence="1">
    <location>
        <begin position="40"/>
        <end position="183"/>
    </location>
</feature>
<name>A0ABP9P018_9BACT</name>
<comment type="caution">
    <text evidence="2">The sequence shown here is derived from an EMBL/GenBank/DDBJ whole genome shotgun (WGS) entry which is preliminary data.</text>
</comment>
<accession>A0ABP9P018</accession>
<dbReference type="PANTHER" id="PTHR30336:SF20">
    <property type="entry name" value="DUF218 DOMAIN-CONTAINING PROTEIN"/>
    <property type="match status" value="1"/>
</dbReference>
<dbReference type="InterPro" id="IPR014729">
    <property type="entry name" value="Rossmann-like_a/b/a_fold"/>
</dbReference>
<evidence type="ECO:0000259" key="1">
    <source>
        <dbReference type="Pfam" id="PF02698"/>
    </source>
</evidence>
<evidence type="ECO:0000313" key="3">
    <source>
        <dbReference type="Proteomes" id="UP001499852"/>
    </source>
</evidence>